<feature type="compositionally biased region" description="Basic and acidic residues" evidence="1">
    <location>
        <begin position="1395"/>
        <end position="1404"/>
    </location>
</feature>
<organism evidence="2 3">
    <name type="scientific">Favolaschia claudopus</name>
    <dbReference type="NCBI Taxonomy" id="2862362"/>
    <lineage>
        <taxon>Eukaryota</taxon>
        <taxon>Fungi</taxon>
        <taxon>Dikarya</taxon>
        <taxon>Basidiomycota</taxon>
        <taxon>Agaricomycotina</taxon>
        <taxon>Agaricomycetes</taxon>
        <taxon>Agaricomycetidae</taxon>
        <taxon>Agaricales</taxon>
        <taxon>Marasmiineae</taxon>
        <taxon>Mycenaceae</taxon>
        <taxon>Favolaschia</taxon>
    </lineage>
</organism>
<feature type="region of interest" description="Disordered" evidence="1">
    <location>
        <begin position="1391"/>
        <end position="1431"/>
    </location>
</feature>
<evidence type="ECO:0008006" key="4">
    <source>
        <dbReference type="Google" id="ProtNLM"/>
    </source>
</evidence>
<sequence length="1544" mass="172394">MKSITSWGNVARILDKYIQEPIEIPLSIFVPLPLTPHDIQTSSEADIQPTSKPQILVLSTPDGDLNYQTRYIPNRRTHVVDCDLCGTDVTAGAAGSSDYRLGLHRTACLSEQLKEKSKQARLAEKQQVQDPLILSESTPQESLESGFETPSGATTPRPSSPVENLSLDPTQKGKGCPGIGVKWTTGSVWGDYPYIPMKVQTLDGSQSALTHKLIPSTSSQINAKDLVRVILQKFAGLAQNSLQLLHSNQRSNKRQKNQISDYKRILALIASEELAGLRRILEQALARGSSPRKVLAILERTLRKLYHVRGGFNERELDISFLVKAIGGPKLLYALQKALGLASVSTIRRRHRVPKLLPSLATPTPEEVHANIQAFFSPDIKPPPSFPNCSELPGNIMMFDGVALEGRPRYCPDRDAILGLCREHSNRVNLKVDSLESVEQVRKALGETDKKSTTRVCYGCDATVVAIAPYANEKHYTAVPIVASPTDKTETGLQFAEWLKTVLEAWRTDPNGEKMYGPIWSIESDGDGVFRLAKFTICMQQEVDPDSPLGKILAQCLGINKYTSKHGVIPGSDLKHVAKRFATLTRHMLGIAIGDTVLKPTDVIKHLTMLPNITLETAKALLDPADKQNVPKAITLVQRMHQLRELDTPQNPSDRKIRHAIDFFAEFEGYLIFPFIDVKQSLSQQIRSLSTYSHLCTAMYLKHQTNFLTNPLFADSQLIVRCIVITTARLQILDPKLKFYIILDGTDRLEGVFCDTRTIDHASNFDIYQLSQKIATGTLINSTFQKNPDLDRGHRKLKLSGALGIDHINPASWLGDVVVGHVNIPQEWELGRKDADAVLAKYFNGDIAVDWEELFIDSAWDHLRPLGEYVGTSFSPTDARSEMENERFPIVEPVDPTATSLSSEQVNRTLIEADEGPQQTAESLGLDLDNYFPENLDDLDAENIPDIVQKCLTDKAGKKYIKSTLIAGLASNRSKKSPLRTQRVRGMAIADFHQKRLDIDFDPLEEEDMVKIDDLVGVLVKTKEEICLCALLIKEFKKENQTTPLSAIHLDEQENPDLGITIIGQLMDMTQSPKKDTWHWNRKFLVLDSSEGAPQTKNRQLLLHVPSSEVYPLAPEISQADDIERSTWTITSSQLEETKHFAWEMLDPDSDDIATRINNLPEVKNLSVPYHTVDGDKSFCVNIPSHVWLTPKLDAKEMVACKLCHATMKLNVMRNHVGTHIVFAMRDKHDPKLPPDTVIAAEPCGWCGLEGECHTQLPSSSKKNSTTVQITSNCSYHYAKMMYKAAKTFSEAAPCTNVPLQCPLCPISKSGNRKTIWKYNALFHLLAEHSRSGQIPPNLSPQFWVETHIRHIEEQALGITVDETDRFRDENTIPNSDAIDGWEAYPDEVLTPHASPEKKGRESITEAQRSMPGARISVEKHPKTRRRSKINAKTRGRPLGVTVPNAPDVLRALPHIKFTRTRVVRINCGPQVRCALRTSGLPRQIVTTYGAKVEKERERKKKTATLVQIPAFACLRLRSSKKRMSKAGIWDALAEYFRAVAGVG</sequence>
<name>A0AAV9ZJD3_9AGAR</name>
<feature type="compositionally biased region" description="Basic residues" evidence="1">
    <location>
        <begin position="1422"/>
        <end position="1431"/>
    </location>
</feature>
<evidence type="ECO:0000313" key="2">
    <source>
        <dbReference type="EMBL" id="KAK6984317.1"/>
    </source>
</evidence>
<reference evidence="2 3" key="1">
    <citation type="journal article" date="2024" name="J Genomics">
        <title>Draft genome sequencing and assembly of Favolaschia claudopus CIRM-BRFM 2984 isolated from oak limbs.</title>
        <authorList>
            <person name="Navarro D."/>
            <person name="Drula E."/>
            <person name="Chaduli D."/>
            <person name="Cazenave R."/>
            <person name="Ahrendt S."/>
            <person name="Wang J."/>
            <person name="Lipzen A."/>
            <person name="Daum C."/>
            <person name="Barry K."/>
            <person name="Grigoriev I.V."/>
            <person name="Favel A."/>
            <person name="Rosso M.N."/>
            <person name="Martin F."/>
        </authorList>
    </citation>
    <scope>NUCLEOTIDE SEQUENCE [LARGE SCALE GENOMIC DNA]</scope>
    <source>
        <strain evidence="2 3">CIRM-BRFM 2984</strain>
    </source>
</reference>
<proteinExistence type="predicted"/>
<protein>
    <recommendedName>
        <fullName evidence="4">Polyprotein</fullName>
    </recommendedName>
</protein>
<accession>A0AAV9ZJD3</accession>
<evidence type="ECO:0000313" key="3">
    <source>
        <dbReference type="Proteomes" id="UP001362999"/>
    </source>
</evidence>
<feature type="compositionally biased region" description="Polar residues" evidence="1">
    <location>
        <begin position="151"/>
        <end position="169"/>
    </location>
</feature>
<comment type="caution">
    <text evidence="2">The sequence shown here is derived from an EMBL/GenBank/DDBJ whole genome shotgun (WGS) entry which is preliminary data.</text>
</comment>
<feature type="region of interest" description="Disordered" evidence="1">
    <location>
        <begin position="120"/>
        <end position="173"/>
    </location>
</feature>
<dbReference type="Proteomes" id="UP001362999">
    <property type="component" value="Unassembled WGS sequence"/>
</dbReference>
<keyword evidence="3" id="KW-1185">Reference proteome</keyword>
<gene>
    <name evidence="2" type="ORF">R3P38DRAFT_2806676</name>
</gene>
<evidence type="ECO:0000256" key="1">
    <source>
        <dbReference type="SAM" id="MobiDB-lite"/>
    </source>
</evidence>
<dbReference type="EMBL" id="JAWWNJ010000139">
    <property type="protein sequence ID" value="KAK6984317.1"/>
    <property type="molecule type" value="Genomic_DNA"/>
</dbReference>